<organism evidence="1 2">
    <name type="scientific">Wandonia haliotis</name>
    <dbReference type="NCBI Taxonomy" id="574963"/>
    <lineage>
        <taxon>Bacteria</taxon>
        <taxon>Pseudomonadati</taxon>
        <taxon>Bacteroidota</taxon>
        <taxon>Flavobacteriia</taxon>
        <taxon>Flavobacteriales</taxon>
        <taxon>Crocinitomicaceae</taxon>
        <taxon>Wandonia</taxon>
    </lineage>
</organism>
<dbReference type="Proteomes" id="UP001501126">
    <property type="component" value="Unassembled WGS sequence"/>
</dbReference>
<keyword evidence="2" id="KW-1185">Reference proteome</keyword>
<dbReference type="RefSeq" id="WP_343785447.1">
    <property type="nucleotide sequence ID" value="NZ_BAAAFH010000003.1"/>
</dbReference>
<dbReference type="Pfam" id="PF10677">
    <property type="entry name" value="DUF2490"/>
    <property type="match status" value="1"/>
</dbReference>
<proteinExistence type="predicted"/>
<comment type="caution">
    <text evidence="1">The sequence shown here is derived from an EMBL/GenBank/DDBJ whole genome shotgun (WGS) entry which is preliminary data.</text>
</comment>
<reference evidence="1 2" key="1">
    <citation type="journal article" date="2019" name="Int. J. Syst. Evol. Microbiol.">
        <title>The Global Catalogue of Microorganisms (GCM) 10K type strain sequencing project: providing services to taxonomists for standard genome sequencing and annotation.</title>
        <authorList>
            <consortium name="The Broad Institute Genomics Platform"/>
            <consortium name="The Broad Institute Genome Sequencing Center for Infectious Disease"/>
            <person name="Wu L."/>
            <person name="Ma J."/>
        </authorList>
    </citation>
    <scope>NUCLEOTIDE SEQUENCE [LARGE SCALE GENOMIC DNA]</scope>
    <source>
        <strain evidence="1 2">JCM 16083</strain>
    </source>
</reference>
<protein>
    <recommendedName>
        <fullName evidence="3">DUF2490 domain-containing protein</fullName>
    </recommendedName>
</protein>
<evidence type="ECO:0008006" key="3">
    <source>
        <dbReference type="Google" id="ProtNLM"/>
    </source>
</evidence>
<evidence type="ECO:0000313" key="2">
    <source>
        <dbReference type="Proteomes" id="UP001501126"/>
    </source>
</evidence>
<accession>A0ABN1MMS8</accession>
<dbReference type="EMBL" id="BAAAFH010000003">
    <property type="protein sequence ID" value="GAA0874548.1"/>
    <property type="molecule type" value="Genomic_DNA"/>
</dbReference>
<name>A0ABN1MMS8_9FLAO</name>
<dbReference type="InterPro" id="IPR019619">
    <property type="entry name" value="DUF2490"/>
</dbReference>
<gene>
    <name evidence="1" type="ORF">GCM10009118_09560</name>
</gene>
<sequence>MRRELCWILVFCSIGFAGKSQVTLESGVLPVLNVNYKVNTNWRLNLKSENRFAIWQVKPTAFSPAYELSDLSVVVSRKVGVTSSAVGGYLLRYRSGELYHRFIVQFSIVRKYRGIRLGHRVSMDHTLASVERSVFRLRYRLTGEIALEGYELDQKEWYLKPGIEFLQSLQAGGYDLEGRLTTNLGYYFSDSNKLEFGVDYRLGDWLTTGGQSQNLWIKLEWYYQFGKRK</sequence>
<evidence type="ECO:0000313" key="1">
    <source>
        <dbReference type="EMBL" id="GAA0874548.1"/>
    </source>
</evidence>